<dbReference type="InterPro" id="IPR036179">
    <property type="entry name" value="Ig-like_dom_sf"/>
</dbReference>
<evidence type="ECO:0000256" key="2">
    <source>
        <dbReference type="ARBA" id="ARBA00022451"/>
    </source>
</evidence>
<evidence type="ECO:0000256" key="4">
    <source>
        <dbReference type="ARBA" id="ARBA00023136"/>
    </source>
</evidence>
<dbReference type="InterPro" id="IPR003006">
    <property type="entry name" value="Ig/MHC_CS"/>
</dbReference>
<proteinExistence type="predicted"/>
<dbReference type="GO" id="GO:0098553">
    <property type="term" value="C:lumenal side of endoplasmic reticulum membrane"/>
    <property type="evidence" value="ECO:0007669"/>
    <property type="project" value="UniProtKB-ARBA"/>
</dbReference>
<evidence type="ECO:0000256" key="5">
    <source>
        <dbReference type="ARBA" id="ARBA00023180"/>
    </source>
</evidence>
<keyword evidence="6" id="KW-0812">Transmembrane</keyword>
<dbReference type="GO" id="GO:0001916">
    <property type="term" value="P:positive regulation of T cell mediated cytotoxicity"/>
    <property type="evidence" value="ECO:0007669"/>
    <property type="project" value="TreeGrafter"/>
</dbReference>
<sequence>MELMETRPAGDGTFQKWASLVVPSGEEQKYTCHVHHEGLPEPLTLRWEPPQSTVPIMTVIAVLVLLGAVVYIVEEEGTMLWLWVSVGGRIVPEASGVKLEYLGSSTNP</sequence>
<dbReference type="GO" id="GO:0005102">
    <property type="term" value="F:signaling receptor binding"/>
    <property type="evidence" value="ECO:0007669"/>
    <property type="project" value="TreeGrafter"/>
</dbReference>
<keyword evidence="2" id="KW-0490">MHC I</keyword>
<evidence type="ECO:0008006" key="9">
    <source>
        <dbReference type="Google" id="ProtNLM"/>
    </source>
</evidence>
<dbReference type="Gene3D" id="2.60.40.10">
    <property type="entry name" value="Immunoglobulins"/>
    <property type="match status" value="1"/>
</dbReference>
<dbReference type="AlphaFoldDB" id="A0A1A6H1Q4"/>
<dbReference type="EMBL" id="LZPO01055571">
    <property type="protein sequence ID" value="OBS71750.1"/>
    <property type="molecule type" value="Genomic_DNA"/>
</dbReference>
<name>A0A1A6H1Q4_NEOLE</name>
<gene>
    <name evidence="7" type="ORF">A6R68_13672</name>
</gene>
<dbReference type="SUPFAM" id="SSF48726">
    <property type="entry name" value="Immunoglobulin"/>
    <property type="match status" value="1"/>
</dbReference>
<keyword evidence="3" id="KW-0391">Immunity</keyword>
<dbReference type="GO" id="GO:0042612">
    <property type="term" value="C:MHC class I protein complex"/>
    <property type="evidence" value="ECO:0007669"/>
    <property type="project" value="UniProtKB-KW"/>
</dbReference>
<dbReference type="GO" id="GO:0006955">
    <property type="term" value="P:immune response"/>
    <property type="evidence" value="ECO:0007669"/>
    <property type="project" value="TreeGrafter"/>
</dbReference>
<dbReference type="PROSITE" id="PS00290">
    <property type="entry name" value="IG_MHC"/>
    <property type="match status" value="1"/>
</dbReference>
<organism evidence="7 8">
    <name type="scientific">Neotoma lepida</name>
    <name type="common">Desert woodrat</name>
    <dbReference type="NCBI Taxonomy" id="56216"/>
    <lineage>
        <taxon>Eukaryota</taxon>
        <taxon>Metazoa</taxon>
        <taxon>Chordata</taxon>
        <taxon>Craniata</taxon>
        <taxon>Vertebrata</taxon>
        <taxon>Euteleostomi</taxon>
        <taxon>Mammalia</taxon>
        <taxon>Eutheria</taxon>
        <taxon>Euarchontoglires</taxon>
        <taxon>Glires</taxon>
        <taxon>Rodentia</taxon>
        <taxon>Myomorpha</taxon>
        <taxon>Muroidea</taxon>
        <taxon>Cricetidae</taxon>
        <taxon>Neotominae</taxon>
        <taxon>Neotoma</taxon>
    </lineage>
</organism>
<keyword evidence="6" id="KW-1133">Transmembrane helix</keyword>
<evidence type="ECO:0000256" key="3">
    <source>
        <dbReference type="ARBA" id="ARBA00022859"/>
    </source>
</evidence>
<dbReference type="InterPro" id="IPR013783">
    <property type="entry name" value="Ig-like_fold"/>
</dbReference>
<comment type="caution">
    <text evidence="7">The sequence shown here is derived from an EMBL/GenBank/DDBJ whole genome shotgun (WGS) entry which is preliminary data.</text>
</comment>
<dbReference type="GO" id="GO:0002486">
    <property type="term" value="P:antigen processing and presentation of endogenous peptide antigen via MHC class I via ER pathway, TAP-independent"/>
    <property type="evidence" value="ECO:0007669"/>
    <property type="project" value="TreeGrafter"/>
</dbReference>
<reference evidence="7 8" key="1">
    <citation type="submission" date="2016-06" db="EMBL/GenBank/DDBJ databases">
        <title>The Draft Genome Sequence and Annotation of the Desert Woodrat Neotoma lepida.</title>
        <authorList>
            <person name="Campbell M."/>
            <person name="Oakeson K.F."/>
            <person name="Yandell M."/>
            <person name="Halpert J.R."/>
            <person name="Dearing D."/>
        </authorList>
    </citation>
    <scope>NUCLEOTIDE SEQUENCE [LARGE SCALE GENOMIC DNA]</scope>
    <source>
        <strain evidence="7">417</strain>
        <tissue evidence="7">Liver</tissue>
    </source>
</reference>
<dbReference type="Proteomes" id="UP000092124">
    <property type="component" value="Unassembled WGS sequence"/>
</dbReference>
<dbReference type="GO" id="GO:0005615">
    <property type="term" value="C:extracellular space"/>
    <property type="evidence" value="ECO:0007669"/>
    <property type="project" value="TreeGrafter"/>
</dbReference>
<comment type="subcellular location">
    <subcellularLocation>
        <location evidence="1">Membrane</location>
        <topology evidence="1">Single-pass membrane protein</topology>
    </subcellularLocation>
</comment>
<feature type="non-terminal residue" evidence="7">
    <location>
        <position position="108"/>
    </location>
</feature>
<feature type="transmembrane region" description="Helical" evidence="6">
    <location>
        <begin position="54"/>
        <end position="73"/>
    </location>
</feature>
<dbReference type="GO" id="GO:0002476">
    <property type="term" value="P:antigen processing and presentation of endogenous peptide antigen via MHC class Ib"/>
    <property type="evidence" value="ECO:0007669"/>
    <property type="project" value="TreeGrafter"/>
</dbReference>
<evidence type="ECO:0000313" key="7">
    <source>
        <dbReference type="EMBL" id="OBS71750.1"/>
    </source>
</evidence>
<keyword evidence="5" id="KW-0325">Glycoprotein</keyword>
<accession>A0A1A6H1Q4</accession>
<evidence type="ECO:0000256" key="6">
    <source>
        <dbReference type="SAM" id="Phobius"/>
    </source>
</evidence>
<dbReference type="GO" id="GO:0009897">
    <property type="term" value="C:external side of plasma membrane"/>
    <property type="evidence" value="ECO:0007669"/>
    <property type="project" value="TreeGrafter"/>
</dbReference>
<dbReference type="OrthoDB" id="8929156at2759"/>
<evidence type="ECO:0000313" key="8">
    <source>
        <dbReference type="Proteomes" id="UP000092124"/>
    </source>
</evidence>
<dbReference type="PANTHER" id="PTHR16675:SF251">
    <property type="entry name" value="HLA CLASS I HISTOCOMPATIBILITY ANTIGEN, C ALPHA CHAIN"/>
    <property type="match status" value="1"/>
</dbReference>
<evidence type="ECO:0000256" key="1">
    <source>
        <dbReference type="ARBA" id="ARBA00004167"/>
    </source>
</evidence>
<dbReference type="InterPro" id="IPR050208">
    <property type="entry name" value="MHC_class-I_related"/>
</dbReference>
<dbReference type="CDD" id="cd07698">
    <property type="entry name" value="IgC1_MHC_I_alpha3"/>
    <property type="match status" value="1"/>
</dbReference>
<keyword evidence="4 6" id="KW-0472">Membrane</keyword>
<dbReference type="GO" id="GO:0042605">
    <property type="term" value="F:peptide antigen binding"/>
    <property type="evidence" value="ECO:0007669"/>
    <property type="project" value="TreeGrafter"/>
</dbReference>
<protein>
    <recommendedName>
        <fullName evidence="9">Immunoglobulin C1-set domain-containing protein</fullName>
    </recommendedName>
</protein>
<dbReference type="GO" id="GO:0030670">
    <property type="term" value="C:phagocytic vesicle membrane"/>
    <property type="evidence" value="ECO:0007669"/>
    <property type="project" value="UniProtKB-ARBA"/>
</dbReference>
<dbReference type="PANTHER" id="PTHR16675">
    <property type="entry name" value="MHC CLASS I-RELATED"/>
    <property type="match status" value="1"/>
</dbReference>
<keyword evidence="8" id="KW-1185">Reference proteome</keyword>